<dbReference type="PANTHER" id="PTHR35889">
    <property type="entry name" value="CYCLOINULO-OLIGOSACCHARIDE FRUCTANOTRANSFERASE-RELATED"/>
    <property type="match status" value="1"/>
</dbReference>
<dbReference type="RefSeq" id="WP_145243778.1">
    <property type="nucleotide sequence ID" value="NZ_CP036273.1"/>
</dbReference>
<feature type="domain" description="DUF1553" evidence="2">
    <location>
        <begin position="893"/>
        <end position="979"/>
    </location>
</feature>
<evidence type="ECO:0000259" key="1">
    <source>
        <dbReference type="Pfam" id="PF07583"/>
    </source>
</evidence>
<dbReference type="KEGG" id="uli:ETAA1_55430"/>
<dbReference type="Gene3D" id="2.60.40.1080">
    <property type="match status" value="2"/>
</dbReference>
<evidence type="ECO:0000313" key="4">
    <source>
        <dbReference type="Proteomes" id="UP000319576"/>
    </source>
</evidence>
<dbReference type="AlphaFoldDB" id="A0A517Y1A4"/>
<dbReference type="InterPro" id="IPR022655">
    <property type="entry name" value="DUF1553"/>
</dbReference>
<dbReference type="Pfam" id="PF07587">
    <property type="entry name" value="PSD1"/>
    <property type="match status" value="2"/>
</dbReference>
<gene>
    <name evidence="3" type="ORF">ETAA1_55430</name>
</gene>
<dbReference type="PANTHER" id="PTHR35889:SF3">
    <property type="entry name" value="F-BOX DOMAIN-CONTAINING PROTEIN"/>
    <property type="match status" value="1"/>
</dbReference>
<organism evidence="3 4">
    <name type="scientific">Urbifossiella limnaea</name>
    <dbReference type="NCBI Taxonomy" id="2528023"/>
    <lineage>
        <taxon>Bacteria</taxon>
        <taxon>Pseudomonadati</taxon>
        <taxon>Planctomycetota</taxon>
        <taxon>Planctomycetia</taxon>
        <taxon>Gemmatales</taxon>
        <taxon>Gemmataceae</taxon>
        <taxon>Urbifossiella</taxon>
    </lineage>
</organism>
<dbReference type="Proteomes" id="UP000319576">
    <property type="component" value="Chromosome"/>
</dbReference>
<accession>A0A517Y1A4</accession>
<dbReference type="EMBL" id="CP036273">
    <property type="protein sequence ID" value="QDU23542.1"/>
    <property type="molecule type" value="Genomic_DNA"/>
</dbReference>
<keyword evidence="4" id="KW-1185">Reference proteome</keyword>
<evidence type="ECO:0000313" key="3">
    <source>
        <dbReference type="EMBL" id="QDU23542.1"/>
    </source>
</evidence>
<evidence type="ECO:0000259" key="2">
    <source>
        <dbReference type="Pfam" id="PF07587"/>
    </source>
</evidence>
<name>A0A517Y1A4_9BACT</name>
<dbReference type="OrthoDB" id="1099022at2"/>
<evidence type="ECO:0008006" key="5">
    <source>
        <dbReference type="Google" id="ProtNLM"/>
    </source>
</evidence>
<reference evidence="3 4" key="1">
    <citation type="submission" date="2019-02" db="EMBL/GenBank/DDBJ databases">
        <title>Deep-cultivation of Planctomycetes and their phenomic and genomic characterization uncovers novel biology.</title>
        <authorList>
            <person name="Wiegand S."/>
            <person name="Jogler M."/>
            <person name="Boedeker C."/>
            <person name="Pinto D."/>
            <person name="Vollmers J."/>
            <person name="Rivas-Marin E."/>
            <person name="Kohn T."/>
            <person name="Peeters S.H."/>
            <person name="Heuer A."/>
            <person name="Rast P."/>
            <person name="Oberbeckmann S."/>
            <person name="Bunk B."/>
            <person name="Jeske O."/>
            <person name="Meyerdierks A."/>
            <person name="Storesund J.E."/>
            <person name="Kallscheuer N."/>
            <person name="Luecker S."/>
            <person name="Lage O.M."/>
            <person name="Pohl T."/>
            <person name="Merkel B.J."/>
            <person name="Hornburger P."/>
            <person name="Mueller R.-W."/>
            <person name="Bruemmer F."/>
            <person name="Labrenz M."/>
            <person name="Spormann A.M."/>
            <person name="Op den Camp H."/>
            <person name="Overmann J."/>
            <person name="Amann R."/>
            <person name="Jetten M.S.M."/>
            <person name="Mascher T."/>
            <person name="Medema M.H."/>
            <person name="Devos D.P."/>
            <person name="Kaster A.-K."/>
            <person name="Ovreas L."/>
            <person name="Rohde M."/>
            <person name="Galperin M.Y."/>
            <person name="Jogler C."/>
        </authorList>
    </citation>
    <scope>NUCLEOTIDE SEQUENCE [LARGE SCALE GENOMIC DNA]</scope>
    <source>
        <strain evidence="3 4">ETA_A1</strain>
    </source>
</reference>
<feature type="domain" description="DUF1549" evidence="1">
    <location>
        <begin position="316"/>
        <end position="498"/>
    </location>
</feature>
<proteinExistence type="predicted"/>
<feature type="domain" description="DUF1553" evidence="2">
    <location>
        <begin position="536"/>
        <end position="658"/>
    </location>
</feature>
<protein>
    <recommendedName>
        <fullName evidence="5">DUF1553 domain-containing protein</fullName>
    </recommendedName>
</protein>
<sequence>MLPLVLLLAPAQPADAPVRVEVHPPAVALASRRATVQLVVTGFTADGRTRDLTAEAEFAPAADVVEVRDAVVRPKRNGAADLVVTAAGRTIRVPVTVTNQDAPDPVRFRTEVLAALTRQGCSSGSCHGSPQGKGGFALSLFGYDPAIDAESLVRGGLGRRLDPFRPGDSLLLKKPLMRLPHVGGKRLTPADAAYAVLRTWIAEGAKTDDEAAPACTGIAVFPGPARVLTAPHLTQQLSVRATFADGAVRDVTALATYDASHPDVAAADARGRVTGGKRGQGAVSVRYLNHMESVHVTVVEAVPGFRWPDPPVANLVDELVYGKLRQLQVSPSDVCDDATFLRRVHLDLSGLLPTAAAARVFLADPAPDKRAKVIDALLASEEFPRYWAQRSADLMRVTAKGLPDGRAERFAAFLADGYRKNTPFNEVATAILTATGSGADVPAANYFLAVPTPEDLTETTAQLFMGSRINCAKCHNHPFENWTQDDYYRISAVFSRVKKDGDAVVLAGAGEVSHPTSGKVLAPFAGAAGDDPAADRRAAFARWLTAPGNPFFARVEVNRIWAALLGRGIVHPVDDFRSSNPPANPELLDGLAAAFVKSGFDRKHVIRLVCNSHTYQRAAATVPLNAADDVLFSHARVRRLTAEQLQDAVGQVTGALRPAGDIPAELAKREGELAAAIDRLKADLPKWEAGARTKVAALPWWAGVWHSAGPLAAGAAVDPADPFAGTRWTKRADHADARAFDFGKGAGTFYLTRTVFTRAAGTAEVVLDRRRFEFTLWADGTLAFDSTRDKALAAGPTWKVPLALDAGEHRLVLKVAKPAGAMPLKLTITPPGGKAPPPAGLSAEAVELLARPGPRTPEQTAALVAARADGDGAVRGLRDQLRRLVDRTEYATQRALPEQSEFLRAFGQPKRESPCACERADEPTVDQALQMLNGGAVAQRVAAAARYAPLSDDRLADELYLAAFARFPTAAEKAKVVGYLARPGDRAEAVRDLAWAVVNTREFLLQH</sequence>
<dbReference type="InterPro" id="IPR011444">
    <property type="entry name" value="DUF1549"/>
</dbReference>
<dbReference type="Pfam" id="PF07583">
    <property type="entry name" value="PSCyt2"/>
    <property type="match status" value="1"/>
</dbReference>